<name>A0A1M3T414_ASPLC</name>
<evidence type="ECO:0000256" key="1">
    <source>
        <dbReference type="SAM" id="Phobius"/>
    </source>
</evidence>
<dbReference type="VEuPathDB" id="FungiDB:ASPFODRAFT_374891"/>
<feature type="transmembrane region" description="Helical" evidence="1">
    <location>
        <begin position="77"/>
        <end position="101"/>
    </location>
</feature>
<proteinExistence type="predicted"/>
<organism evidence="2 3">
    <name type="scientific">Aspergillus luchuensis (strain CBS 106.47)</name>
    <dbReference type="NCBI Taxonomy" id="1137211"/>
    <lineage>
        <taxon>Eukaryota</taxon>
        <taxon>Fungi</taxon>
        <taxon>Dikarya</taxon>
        <taxon>Ascomycota</taxon>
        <taxon>Pezizomycotina</taxon>
        <taxon>Eurotiomycetes</taxon>
        <taxon>Eurotiomycetidae</taxon>
        <taxon>Eurotiales</taxon>
        <taxon>Aspergillaceae</taxon>
        <taxon>Aspergillus</taxon>
        <taxon>Aspergillus subgen. Circumdati</taxon>
    </lineage>
</organism>
<dbReference type="EMBL" id="KV878250">
    <property type="protein sequence ID" value="OJZ81478.1"/>
    <property type="molecule type" value="Genomic_DNA"/>
</dbReference>
<keyword evidence="1" id="KW-0812">Transmembrane</keyword>
<keyword evidence="1" id="KW-1133">Transmembrane helix</keyword>
<dbReference type="Proteomes" id="UP000184063">
    <property type="component" value="Unassembled WGS sequence"/>
</dbReference>
<sequence length="107" mass="12345">MTIRVHQILLFCGISSVFWCFYAFCSFSLSVSFPPLFFFPNNSPPPKTCDINRRPDRFGIFRRTEDQRFMILIRASIYCYLFFLLPSFLFLLTMVGGMAGVSSDVLG</sequence>
<dbReference type="AlphaFoldDB" id="A0A1M3T414"/>
<evidence type="ECO:0000313" key="3">
    <source>
        <dbReference type="Proteomes" id="UP000184063"/>
    </source>
</evidence>
<keyword evidence="1" id="KW-0472">Membrane</keyword>
<evidence type="ECO:0000313" key="2">
    <source>
        <dbReference type="EMBL" id="OJZ81478.1"/>
    </source>
</evidence>
<protein>
    <submittedName>
        <fullName evidence="2">Uncharacterized protein</fullName>
    </submittedName>
</protein>
<reference evidence="3" key="1">
    <citation type="journal article" date="2017" name="Genome Biol.">
        <title>Comparative genomics reveals high biological diversity and specific adaptations in the industrially and medically important fungal genus Aspergillus.</title>
        <authorList>
            <person name="de Vries R.P."/>
            <person name="Riley R."/>
            <person name="Wiebenga A."/>
            <person name="Aguilar-Osorio G."/>
            <person name="Amillis S."/>
            <person name="Uchima C.A."/>
            <person name="Anderluh G."/>
            <person name="Asadollahi M."/>
            <person name="Askin M."/>
            <person name="Barry K."/>
            <person name="Battaglia E."/>
            <person name="Bayram O."/>
            <person name="Benocci T."/>
            <person name="Braus-Stromeyer S.A."/>
            <person name="Caldana C."/>
            <person name="Canovas D."/>
            <person name="Cerqueira G.C."/>
            <person name="Chen F."/>
            <person name="Chen W."/>
            <person name="Choi C."/>
            <person name="Clum A."/>
            <person name="Dos Santos R.A."/>
            <person name="Damasio A.R."/>
            <person name="Diallinas G."/>
            <person name="Emri T."/>
            <person name="Fekete E."/>
            <person name="Flipphi M."/>
            <person name="Freyberg S."/>
            <person name="Gallo A."/>
            <person name="Gournas C."/>
            <person name="Habgood R."/>
            <person name="Hainaut M."/>
            <person name="Harispe M.L."/>
            <person name="Henrissat B."/>
            <person name="Hilden K.S."/>
            <person name="Hope R."/>
            <person name="Hossain A."/>
            <person name="Karabika E."/>
            <person name="Karaffa L."/>
            <person name="Karanyi Z."/>
            <person name="Krasevec N."/>
            <person name="Kuo A."/>
            <person name="Kusch H."/>
            <person name="LaButti K."/>
            <person name="Lagendijk E.L."/>
            <person name="Lapidus A."/>
            <person name="Levasseur A."/>
            <person name="Lindquist E."/>
            <person name="Lipzen A."/>
            <person name="Logrieco A.F."/>
            <person name="MacCabe A."/>
            <person name="Maekelae M.R."/>
            <person name="Malavazi I."/>
            <person name="Melin P."/>
            <person name="Meyer V."/>
            <person name="Mielnichuk N."/>
            <person name="Miskei M."/>
            <person name="Molnar A.P."/>
            <person name="Mule G."/>
            <person name="Ngan C.Y."/>
            <person name="Orejas M."/>
            <person name="Orosz E."/>
            <person name="Ouedraogo J.P."/>
            <person name="Overkamp K.M."/>
            <person name="Park H.-S."/>
            <person name="Perrone G."/>
            <person name="Piumi F."/>
            <person name="Punt P.J."/>
            <person name="Ram A.F."/>
            <person name="Ramon A."/>
            <person name="Rauscher S."/>
            <person name="Record E."/>
            <person name="Riano-Pachon D.M."/>
            <person name="Robert V."/>
            <person name="Roehrig J."/>
            <person name="Ruller R."/>
            <person name="Salamov A."/>
            <person name="Salih N.S."/>
            <person name="Samson R.A."/>
            <person name="Sandor E."/>
            <person name="Sanguinetti M."/>
            <person name="Schuetze T."/>
            <person name="Sepcic K."/>
            <person name="Shelest E."/>
            <person name="Sherlock G."/>
            <person name="Sophianopoulou V."/>
            <person name="Squina F.M."/>
            <person name="Sun H."/>
            <person name="Susca A."/>
            <person name="Todd R.B."/>
            <person name="Tsang A."/>
            <person name="Unkles S.E."/>
            <person name="van de Wiele N."/>
            <person name="van Rossen-Uffink D."/>
            <person name="Oliveira J.V."/>
            <person name="Vesth T.C."/>
            <person name="Visser J."/>
            <person name="Yu J.-H."/>
            <person name="Zhou M."/>
            <person name="Andersen M.R."/>
            <person name="Archer D.B."/>
            <person name="Baker S.E."/>
            <person name="Benoit I."/>
            <person name="Brakhage A.A."/>
            <person name="Braus G.H."/>
            <person name="Fischer R."/>
            <person name="Frisvad J.C."/>
            <person name="Goldman G.H."/>
            <person name="Houbraken J."/>
            <person name="Oakley B."/>
            <person name="Pocsi I."/>
            <person name="Scazzocchio C."/>
            <person name="Seiboth B."/>
            <person name="vanKuyk P.A."/>
            <person name="Wortman J."/>
            <person name="Dyer P.S."/>
            <person name="Grigoriev I.V."/>
        </authorList>
    </citation>
    <scope>NUCLEOTIDE SEQUENCE [LARGE SCALE GENOMIC DNA]</scope>
    <source>
        <strain evidence="3">CBS 106.47</strain>
    </source>
</reference>
<gene>
    <name evidence="2" type="ORF">ASPFODRAFT_374891</name>
</gene>
<accession>A0A1M3T414</accession>
<feature type="transmembrane region" description="Helical" evidence="1">
    <location>
        <begin position="6"/>
        <end position="29"/>
    </location>
</feature>